<evidence type="ECO:0000256" key="2">
    <source>
        <dbReference type="ARBA" id="ARBA00022448"/>
    </source>
</evidence>
<dbReference type="Proteomes" id="UP000022447">
    <property type="component" value="Unassembled WGS sequence"/>
</dbReference>
<evidence type="ECO:0000313" key="14">
    <source>
        <dbReference type="EMBL" id="ETX13291.1"/>
    </source>
</evidence>
<comment type="caution">
    <text evidence="14">The sequence shown here is derived from an EMBL/GenBank/DDBJ whole genome shotgun (WGS) entry which is preliminary data.</text>
</comment>
<feature type="transmembrane region" description="Helical" evidence="10">
    <location>
        <begin position="385"/>
        <end position="404"/>
    </location>
</feature>
<keyword evidence="5" id="KW-0547">Nucleotide-binding</keyword>
<feature type="region of interest" description="Disordered" evidence="9">
    <location>
        <begin position="694"/>
        <end position="720"/>
    </location>
</feature>
<keyword evidence="4 10" id="KW-0812">Transmembrane</keyword>
<dbReference type="Gene3D" id="3.90.70.10">
    <property type="entry name" value="Cysteine proteinases"/>
    <property type="match status" value="1"/>
</dbReference>
<dbReference type="PROSITE" id="PS00211">
    <property type="entry name" value="ABC_TRANSPORTER_1"/>
    <property type="match status" value="1"/>
</dbReference>
<dbReference type="SUPFAM" id="SSF90123">
    <property type="entry name" value="ABC transporter transmembrane region"/>
    <property type="match status" value="1"/>
</dbReference>
<dbReference type="InterPro" id="IPR017871">
    <property type="entry name" value="ABC_transporter-like_CS"/>
</dbReference>
<gene>
    <name evidence="14" type="ORF">OCH239_12345</name>
</gene>
<dbReference type="GO" id="GO:0005524">
    <property type="term" value="F:ATP binding"/>
    <property type="evidence" value="ECO:0007669"/>
    <property type="project" value="UniProtKB-KW"/>
</dbReference>
<evidence type="ECO:0000259" key="11">
    <source>
        <dbReference type="PROSITE" id="PS50893"/>
    </source>
</evidence>
<dbReference type="InterPro" id="IPR003593">
    <property type="entry name" value="AAA+_ATPase"/>
</dbReference>
<feature type="transmembrane region" description="Helical" evidence="10">
    <location>
        <begin position="303"/>
        <end position="321"/>
    </location>
</feature>
<organism evidence="14 15">
    <name type="scientific">Roseivivax halodurans JCM 10272</name>
    <dbReference type="NCBI Taxonomy" id="1449350"/>
    <lineage>
        <taxon>Bacteria</taxon>
        <taxon>Pseudomonadati</taxon>
        <taxon>Pseudomonadota</taxon>
        <taxon>Alphaproteobacteria</taxon>
        <taxon>Rhodobacterales</taxon>
        <taxon>Roseobacteraceae</taxon>
        <taxon>Roseivivax</taxon>
    </lineage>
</organism>
<dbReference type="SUPFAM" id="SSF52540">
    <property type="entry name" value="P-loop containing nucleoside triphosphate hydrolases"/>
    <property type="match status" value="1"/>
</dbReference>
<proteinExistence type="predicted"/>
<dbReference type="Pfam" id="PF03412">
    <property type="entry name" value="Peptidase_C39"/>
    <property type="match status" value="1"/>
</dbReference>
<feature type="domain" description="ABC transporter" evidence="11">
    <location>
        <begin position="480"/>
        <end position="713"/>
    </location>
</feature>
<dbReference type="GO" id="GO:0008234">
    <property type="term" value="F:cysteine-type peptidase activity"/>
    <property type="evidence" value="ECO:0007669"/>
    <property type="project" value="InterPro"/>
</dbReference>
<evidence type="ECO:0000259" key="12">
    <source>
        <dbReference type="PROSITE" id="PS50929"/>
    </source>
</evidence>
<dbReference type="PROSITE" id="PS50929">
    <property type="entry name" value="ABC_TM1F"/>
    <property type="match status" value="1"/>
</dbReference>
<feature type="transmembrane region" description="Helical" evidence="10">
    <location>
        <begin position="199"/>
        <end position="221"/>
    </location>
</feature>
<dbReference type="Pfam" id="PF00664">
    <property type="entry name" value="ABC_membrane"/>
    <property type="match status" value="1"/>
</dbReference>
<dbReference type="EMBL" id="JALZ01000030">
    <property type="protein sequence ID" value="ETX13291.1"/>
    <property type="molecule type" value="Genomic_DNA"/>
</dbReference>
<evidence type="ECO:0000256" key="6">
    <source>
        <dbReference type="ARBA" id="ARBA00022840"/>
    </source>
</evidence>
<dbReference type="GO" id="GO:0005886">
    <property type="term" value="C:plasma membrane"/>
    <property type="evidence" value="ECO:0007669"/>
    <property type="project" value="UniProtKB-SubCell"/>
</dbReference>
<dbReference type="Gene3D" id="3.40.50.300">
    <property type="entry name" value="P-loop containing nucleotide triphosphate hydrolases"/>
    <property type="match status" value="1"/>
</dbReference>
<dbReference type="GO" id="GO:0034040">
    <property type="term" value="F:ATPase-coupled lipid transmembrane transporter activity"/>
    <property type="evidence" value="ECO:0007669"/>
    <property type="project" value="TreeGrafter"/>
</dbReference>
<dbReference type="GO" id="GO:0140359">
    <property type="term" value="F:ABC-type transporter activity"/>
    <property type="evidence" value="ECO:0007669"/>
    <property type="project" value="InterPro"/>
</dbReference>
<protein>
    <submittedName>
        <fullName evidence="14">ABC transporter</fullName>
    </submittedName>
</protein>
<dbReference type="InterPro" id="IPR033838">
    <property type="entry name" value="CvaB_peptidase"/>
</dbReference>
<evidence type="ECO:0000256" key="10">
    <source>
        <dbReference type="SAM" id="Phobius"/>
    </source>
</evidence>
<keyword evidence="3" id="KW-1003">Cell membrane</keyword>
<dbReference type="GO" id="GO:0006508">
    <property type="term" value="P:proteolysis"/>
    <property type="evidence" value="ECO:0007669"/>
    <property type="project" value="InterPro"/>
</dbReference>
<dbReference type="InterPro" id="IPR027417">
    <property type="entry name" value="P-loop_NTPase"/>
</dbReference>
<evidence type="ECO:0000256" key="1">
    <source>
        <dbReference type="ARBA" id="ARBA00004651"/>
    </source>
</evidence>
<evidence type="ECO:0000313" key="15">
    <source>
        <dbReference type="Proteomes" id="UP000022447"/>
    </source>
</evidence>
<dbReference type="CDD" id="cd02419">
    <property type="entry name" value="Peptidase_C39C"/>
    <property type="match status" value="1"/>
</dbReference>
<keyword evidence="7 10" id="KW-1133">Transmembrane helix</keyword>
<keyword evidence="15" id="KW-1185">Reference proteome</keyword>
<dbReference type="PROSITE" id="PS50893">
    <property type="entry name" value="ABC_TRANSPORTER_2"/>
    <property type="match status" value="1"/>
</dbReference>
<evidence type="ECO:0000256" key="4">
    <source>
        <dbReference type="ARBA" id="ARBA00022692"/>
    </source>
</evidence>
<dbReference type="InterPro" id="IPR011527">
    <property type="entry name" value="ABC1_TM_dom"/>
</dbReference>
<reference evidence="14 15" key="1">
    <citation type="submission" date="2014-01" db="EMBL/GenBank/DDBJ databases">
        <title>Roseivivax halodurans JCM 10272 Genome Sequencing.</title>
        <authorList>
            <person name="Lai Q."/>
            <person name="Li G."/>
            <person name="Shao Z."/>
        </authorList>
    </citation>
    <scope>NUCLEOTIDE SEQUENCE [LARGE SCALE GENOMIC DNA]</scope>
    <source>
        <strain evidence="14 15">JCM 10272</strain>
    </source>
</reference>
<dbReference type="GO" id="GO:0016887">
    <property type="term" value="F:ATP hydrolysis activity"/>
    <property type="evidence" value="ECO:0007669"/>
    <property type="project" value="InterPro"/>
</dbReference>
<dbReference type="CDD" id="cd18567">
    <property type="entry name" value="ABC_6TM_CvaB_RaxB_like"/>
    <property type="match status" value="1"/>
</dbReference>
<evidence type="ECO:0000259" key="13">
    <source>
        <dbReference type="PROSITE" id="PS50990"/>
    </source>
</evidence>
<dbReference type="STRING" id="1449350.OCH239_12345"/>
<feature type="transmembrane region" description="Helical" evidence="10">
    <location>
        <begin position="279"/>
        <end position="297"/>
    </location>
</feature>
<feature type="transmembrane region" description="Helical" evidence="10">
    <location>
        <begin position="164"/>
        <end position="187"/>
    </location>
</feature>
<evidence type="ECO:0000256" key="5">
    <source>
        <dbReference type="ARBA" id="ARBA00022741"/>
    </source>
</evidence>
<keyword evidence="2" id="KW-0813">Transport</keyword>
<accession>X7EDM4</accession>
<comment type="subcellular location">
    <subcellularLocation>
        <location evidence="1">Cell membrane</location>
        <topology evidence="1">Multi-pass membrane protein</topology>
    </subcellularLocation>
</comment>
<feature type="domain" description="ABC transmembrane type-1" evidence="12">
    <location>
        <begin position="167"/>
        <end position="446"/>
    </location>
</feature>
<evidence type="ECO:0000256" key="3">
    <source>
        <dbReference type="ARBA" id="ARBA00022475"/>
    </source>
</evidence>
<dbReference type="eggNOG" id="COG2274">
    <property type="taxonomic scope" value="Bacteria"/>
</dbReference>
<dbReference type="AlphaFoldDB" id="X7EDM4"/>
<name>X7EDM4_9RHOB</name>
<dbReference type="InterPro" id="IPR005074">
    <property type="entry name" value="Peptidase_C39"/>
</dbReference>
<dbReference type="PANTHER" id="PTHR24221:SF606">
    <property type="entry name" value="COLICIN V SECRETION-PROCESSING ATP-BINDING PROTEIN"/>
    <property type="match status" value="1"/>
</dbReference>
<evidence type="ECO:0000256" key="9">
    <source>
        <dbReference type="SAM" id="MobiDB-lite"/>
    </source>
</evidence>
<dbReference type="InterPro" id="IPR039421">
    <property type="entry name" value="Type_1_exporter"/>
</dbReference>
<dbReference type="InterPro" id="IPR036640">
    <property type="entry name" value="ABC1_TM_sf"/>
</dbReference>
<evidence type="ECO:0000256" key="7">
    <source>
        <dbReference type="ARBA" id="ARBA00022989"/>
    </source>
</evidence>
<dbReference type="Pfam" id="PF00005">
    <property type="entry name" value="ABC_tran"/>
    <property type="match status" value="1"/>
</dbReference>
<sequence>MQFGWGRRLPVTLQAEAAECGLACLSMIAGFHGQHSDPGALRRRHGFSLKGATLKDVIAVADRIGLASRPVRLEVDELRLLRLPCILHWDLSHFIVLKAVRRGGVTIHDPAEGVRRLSMADLSRHFSGVALELTPTGGFEPAAAPPRIRIRALLGRITGMRRSLAQLLLLAFALEIFALLAPLFLGLTVDQAIVSADRGLLLTLAIAFGLLLLLQTAIGVLRSWMLITLGASLKVQARTNLFSHLIALPATYFETRHVADVMSRFDSQDTILQTLTTDLVVAILDGLMCVVTLIVMFVLAPTLATVALVGAALYALLRWSFYMPLRQASAEAIIWAARRDSHFLETMRGVKTIKLFNGQQDRRAHWLNLLVETTNRQLITQRLNLVFRTANGLLLGFLGILVVYLAARMIFQNVFSVGLLIAFIAYKDLFVRRVSGLIDTFVELRMLSLHAERLADIALTAPEPAGDPRPAAARQTPIGIEVRDVSFRYGPNDPLVLDGLDFRIAPGESVAFAGPSGCGKTTLLKLIAGLLEPTSGTILVDGEPLARLDPQTWRARIGVVMQDDSLFAGSIADNIAFFASGADPARIEDCARHAAVHDDIAAMPMGYGTLIGDMGTVLSGGQKQRILLARALYRAPGLLLLDEATSHLDMAREREVNDSLKKLSPTRIVVAHRPETIMASERVITFRKGKIASDERREGVMDEHTGQDHRLPGGRGLHVA</sequence>
<dbReference type="PANTHER" id="PTHR24221">
    <property type="entry name" value="ATP-BINDING CASSETTE SUB-FAMILY B"/>
    <property type="match status" value="1"/>
</dbReference>
<dbReference type="PROSITE" id="PS50990">
    <property type="entry name" value="PEPTIDASE_C39"/>
    <property type="match status" value="1"/>
</dbReference>
<keyword evidence="6" id="KW-0067">ATP-binding</keyword>
<dbReference type="FunFam" id="3.40.50.300:FF:000299">
    <property type="entry name" value="ABC transporter ATP-binding protein/permease"/>
    <property type="match status" value="1"/>
</dbReference>
<dbReference type="SMART" id="SM00382">
    <property type="entry name" value="AAA"/>
    <property type="match status" value="1"/>
</dbReference>
<evidence type="ECO:0000256" key="8">
    <source>
        <dbReference type="ARBA" id="ARBA00023136"/>
    </source>
</evidence>
<keyword evidence="8 10" id="KW-0472">Membrane</keyword>
<feature type="domain" description="Peptidase C39" evidence="13">
    <location>
        <begin position="14"/>
        <end position="133"/>
    </location>
</feature>
<dbReference type="Gene3D" id="1.20.1560.10">
    <property type="entry name" value="ABC transporter type 1, transmembrane domain"/>
    <property type="match status" value="1"/>
</dbReference>
<dbReference type="InterPro" id="IPR003439">
    <property type="entry name" value="ABC_transporter-like_ATP-bd"/>
</dbReference>
<feature type="compositionally biased region" description="Basic and acidic residues" evidence="9">
    <location>
        <begin position="694"/>
        <end position="711"/>
    </location>
</feature>
<dbReference type="PATRIC" id="fig|1449350.3.peg.3535"/>